<comment type="caution">
    <text evidence="2">The sequence shown here is derived from an EMBL/GenBank/DDBJ whole genome shotgun (WGS) entry which is preliminary data.</text>
</comment>
<dbReference type="InterPro" id="IPR000120">
    <property type="entry name" value="Amidase"/>
</dbReference>
<evidence type="ECO:0000313" key="2">
    <source>
        <dbReference type="EMBL" id="RVQ65138.1"/>
    </source>
</evidence>
<dbReference type="SUPFAM" id="SSF75304">
    <property type="entry name" value="Amidase signature (AS) enzymes"/>
    <property type="match status" value="1"/>
</dbReference>
<dbReference type="NCBIfam" id="NF006631">
    <property type="entry name" value="PRK09201.1"/>
    <property type="match status" value="1"/>
</dbReference>
<dbReference type="PANTHER" id="PTHR11895:SF172">
    <property type="entry name" value="GLUTAMYL-TRNA(GLN) AMIDOTRANSFERASE"/>
    <property type="match status" value="1"/>
</dbReference>
<dbReference type="Pfam" id="PF01425">
    <property type="entry name" value="Amidase"/>
    <property type="match status" value="1"/>
</dbReference>
<dbReference type="Proteomes" id="UP000283003">
    <property type="component" value="Unassembled WGS sequence"/>
</dbReference>
<dbReference type="InterPro" id="IPR036928">
    <property type="entry name" value="AS_sf"/>
</dbReference>
<gene>
    <name evidence="2" type="ORF">EKN06_14080</name>
</gene>
<dbReference type="RefSeq" id="WP_127613557.1">
    <property type="nucleotide sequence ID" value="NZ_RXOL01000009.1"/>
</dbReference>
<accession>A0A437GUH0</accession>
<evidence type="ECO:0000259" key="1">
    <source>
        <dbReference type="Pfam" id="PF01425"/>
    </source>
</evidence>
<sequence>MSADLAIMSGREAASAIRSGKVTASDVAKASLDRIETLNPDINAYTLVTADRALAEADAVDKAFATGDDPGPLAGVTFSVKNLFDLAGEVTLAGSKINVDDPPAARDATSVERLCAAGAICLGATNMGEYAYDFVTVNAHYGATRNPHDLTRSAGGSSGGSGAAVAGGLGAISLGTDTNGSIRVPSSFCGIWGLKPGYGQLSRAGGFLFSGSLDTIGVLGRDVADLASSFDAMAGHDARDPVCRTGAPEPAMPSLDAGLSGLRISRLGGYFRKGWTDDIAAIMQAVGDALDLASDIELPKPELARSAAYAITATEGGEFHRHRLRQRAADYDPADRDRFLAGSLVPAEWYLQAQRFRTWWHHQMQDVFANADILIAPATPLAAPLLDQTNFELDGVAYPLRPNIGLWTQPITLIGLPVVAAPVHIPGQLPLAVQIIGKPGSEPDLLRVARFLEASGTCAAPVAGTV</sequence>
<protein>
    <submittedName>
        <fullName evidence="2">AtzE family amidohydrolase</fullName>
    </submittedName>
</protein>
<dbReference type="AlphaFoldDB" id="A0A437GUH0"/>
<feature type="domain" description="Amidase" evidence="1">
    <location>
        <begin position="27"/>
        <end position="446"/>
    </location>
</feature>
<organism evidence="2 3">
    <name type="scientific">Croceicoccus ponticola</name>
    <dbReference type="NCBI Taxonomy" id="2217664"/>
    <lineage>
        <taxon>Bacteria</taxon>
        <taxon>Pseudomonadati</taxon>
        <taxon>Pseudomonadota</taxon>
        <taxon>Alphaproteobacteria</taxon>
        <taxon>Sphingomonadales</taxon>
        <taxon>Erythrobacteraceae</taxon>
        <taxon>Croceicoccus</taxon>
    </lineage>
</organism>
<keyword evidence="3" id="KW-1185">Reference proteome</keyword>
<dbReference type="PANTHER" id="PTHR11895">
    <property type="entry name" value="TRANSAMIDASE"/>
    <property type="match status" value="1"/>
</dbReference>
<reference evidence="2 3" key="1">
    <citation type="submission" date="2018-12" db="EMBL/GenBank/DDBJ databases">
        <title>Croceicoccus ponticola sp. nov., a lipolytic bacterium isolated from seawater.</title>
        <authorList>
            <person name="Yoon J.-H."/>
        </authorList>
    </citation>
    <scope>NUCLEOTIDE SEQUENCE [LARGE SCALE GENOMIC DNA]</scope>
    <source>
        <strain evidence="2 3">GM-16</strain>
    </source>
</reference>
<proteinExistence type="predicted"/>
<evidence type="ECO:0000313" key="3">
    <source>
        <dbReference type="Proteomes" id="UP000283003"/>
    </source>
</evidence>
<keyword evidence="2" id="KW-0378">Hydrolase</keyword>
<name>A0A437GUH0_9SPHN</name>
<dbReference type="InterPro" id="IPR023631">
    <property type="entry name" value="Amidase_dom"/>
</dbReference>
<dbReference type="InterPro" id="IPR014087">
    <property type="entry name" value="Carboxybiuret_hydro_AtzE"/>
</dbReference>
<dbReference type="Gene3D" id="3.90.1300.10">
    <property type="entry name" value="Amidase signature (AS) domain"/>
    <property type="match status" value="1"/>
</dbReference>
<dbReference type="GO" id="GO:0016787">
    <property type="term" value="F:hydrolase activity"/>
    <property type="evidence" value="ECO:0007669"/>
    <property type="project" value="UniProtKB-KW"/>
</dbReference>
<dbReference type="OrthoDB" id="7490557at2"/>
<dbReference type="EMBL" id="RXOL01000009">
    <property type="protein sequence ID" value="RVQ65138.1"/>
    <property type="molecule type" value="Genomic_DNA"/>
</dbReference>
<dbReference type="NCBIfam" id="TIGR02715">
    <property type="entry name" value="amido_AtzE"/>
    <property type="match status" value="1"/>
</dbReference>